<protein>
    <recommendedName>
        <fullName evidence="4">Flagellar hook-associated protein 1</fullName>
    </recommendedName>
</protein>
<evidence type="ECO:0000259" key="8">
    <source>
        <dbReference type="Pfam" id="PF06429"/>
    </source>
</evidence>
<organism evidence="11 12">
    <name type="scientific">Novilysobacter erysipheiresistens</name>
    <dbReference type="NCBI Taxonomy" id="1749332"/>
    <lineage>
        <taxon>Bacteria</taxon>
        <taxon>Pseudomonadati</taxon>
        <taxon>Pseudomonadota</taxon>
        <taxon>Gammaproteobacteria</taxon>
        <taxon>Lysobacterales</taxon>
        <taxon>Lysobacteraceae</taxon>
        <taxon>Novilysobacter</taxon>
    </lineage>
</organism>
<dbReference type="NCBIfam" id="TIGR02492">
    <property type="entry name" value="flgK_ends"/>
    <property type="match status" value="1"/>
</dbReference>
<evidence type="ECO:0000256" key="3">
    <source>
        <dbReference type="ARBA" id="ARBA00009677"/>
    </source>
</evidence>
<dbReference type="Proteomes" id="UP001355056">
    <property type="component" value="Unassembled WGS sequence"/>
</dbReference>
<comment type="caution">
    <text evidence="11">The sequence shown here is derived from an EMBL/GenBank/DDBJ whole genome shotgun (WGS) entry which is preliminary data.</text>
</comment>
<feature type="domain" description="Flagellar hook-associated protein FlgK helical" evidence="10">
    <location>
        <begin position="93"/>
        <end position="322"/>
    </location>
</feature>
<evidence type="ECO:0000256" key="2">
    <source>
        <dbReference type="ARBA" id="ARBA00004613"/>
    </source>
</evidence>
<evidence type="ECO:0000256" key="6">
    <source>
        <dbReference type="ARBA" id="ARBA00023143"/>
    </source>
</evidence>
<evidence type="ECO:0000313" key="12">
    <source>
        <dbReference type="Proteomes" id="UP001355056"/>
    </source>
</evidence>
<evidence type="ECO:0000259" key="10">
    <source>
        <dbReference type="Pfam" id="PF22638"/>
    </source>
</evidence>
<dbReference type="PRINTS" id="PR01005">
    <property type="entry name" value="FLGHOOKAP1"/>
</dbReference>
<dbReference type="Pfam" id="PF21158">
    <property type="entry name" value="flgK_1st_1"/>
    <property type="match status" value="1"/>
</dbReference>
<comment type="similarity">
    <text evidence="3">Belongs to the flagella basal body rod proteins family.</text>
</comment>
<dbReference type="Pfam" id="PF06429">
    <property type="entry name" value="Flg_bbr_C"/>
    <property type="match status" value="1"/>
</dbReference>
<feature type="domain" description="Flagellar basal-body/hook protein C-terminal" evidence="8">
    <location>
        <begin position="586"/>
        <end position="623"/>
    </location>
</feature>
<reference evidence="11 12" key="1">
    <citation type="journal article" date="2016" name="Int. J. Syst. Evol. Microbiol.">
        <title>Lysobacter erysipheiresistens sp. nov., an antagonist of powdery mildew, isolated from tobacco-cultivated soil.</title>
        <authorList>
            <person name="Xie B."/>
            <person name="Li T."/>
            <person name="Lin X."/>
            <person name="Wang C.J."/>
            <person name="Chen Y.J."/>
            <person name="Liu W.J."/>
            <person name="Zhao Z.W."/>
        </authorList>
    </citation>
    <scope>NUCLEOTIDE SEQUENCE [LARGE SCALE GENOMIC DNA]</scope>
    <source>
        <strain evidence="11 12">RS-LYSO-3</strain>
    </source>
</reference>
<keyword evidence="11" id="KW-0969">Cilium</keyword>
<dbReference type="InterPro" id="IPR002371">
    <property type="entry name" value="FlgK"/>
</dbReference>
<dbReference type="InterPro" id="IPR010930">
    <property type="entry name" value="Flg_bb/hook_C_dom"/>
</dbReference>
<proteinExistence type="inferred from homology"/>
<evidence type="ECO:0000256" key="5">
    <source>
        <dbReference type="ARBA" id="ARBA00022525"/>
    </source>
</evidence>
<accession>A0ABU7Z163</accession>
<dbReference type="PANTHER" id="PTHR30033:SF1">
    <property type="entry name" value="FLAGELLAR HOOK-ASSOCIATED PROTEIN 1"/>
    <property type="match status" value="1"/>
</dbReference>
<dbReference type="Pfam" id="PF00460">
    <property type="entry name" value="Flg_bb_rod"/>
    <property type="match status" value="1"/>
</dbReference>
<evidence type="ECO:0000259" key="7">
    <source>
        <dbReference type="Pfam" id="PF00460"/>
    </source>
</evidence>
<keyword evidence="11" id="KW-0282">Flagellum</keyword>
<dbReference type="EMBL" id="JAXGFP010000007">
    <property type="protein sequence ID" value="MEG3184982.1"/>
    <property type="molecule type" value="Genomic_DNA"/>
</dbReference>
<evidence type="ECO:0000259" key="9">
    <source>
        <dbReference type="Pfam" id="PF21158"/>
    </source>
</evidence>
<comment type="subcellular location">
    <subcellularLocation>
        <location evidence="1">Bacterial flagellum</location>
    </subcellularLocation>
    <subcellularLocation>
        <location evidence="2">Secreted</location>
    </subcellularLocation>
</comment>
<dbReference type="SUPFAM" id="SSF64518">
    <property type="entry name" value="Phase 1 flagellin"/>
    <property type="match status" value="2"/>
</dbReference>
<evidence type="ECO:0000256" key="4">
    <source>
        <dbReference type="ARBA" id="ARBA00016244"/>
    </source>
</evidence>
<dbReference type="PANTHER" id="PTHR30033">
    <property type="entry name" value="FLAGELLAR HOOK-ASSOCIATED PROTEIN 1"/>
    <property type="match status" value="1"/>
</dbReference>
<gene>
    <name evidence="11" type="primary">flgK</name>
    <name evidence="11" type="ORF">SNE34_13290</name>
</gene>
<keyword evidence="11" id="KW-0966">Cell projection</keyword>
<name>A0ABU7Z163_9GAMM</name>
<dbReference type="InterPro" id="IPR001444">
    <property type="entry name" value="Flag_bb_rod_N"/>
</dbReference>
<keyword evidence="5" id="KW-0964">Secreted</keyword>
<dbReference type="InterPro" id="IPR049119">
    <property type="entry name" value="FlgK_D2-like"/>
</dbReference>
<dbReference type="InterPro" id="IPR053927">
    <property type="entry name" value="FlgK_helical"/>
</dbReference>
<dbReference type="PROSITE" id="PS00588">
    <property type="entry name" value="FLAGELLA_BB_ROD"/>
    <property type="match status" value="1"/>
</dbReference>
<dbReference type="InterPro" id="IPR019776">
    <property type="entry name" value="Flagellar_basal_body_rod_CS"/>
</dbReference>
<keyword evidence="12" id="KW-1185">Reference proteome</keyword>
<dbReference type="RefSeq" id="WP_332618019.1">
    <property type="nucleotide sequence ID" value="NZ_JAXGFP010000007.1"/>
</dbReference>
<evidence type="ECO:0000313" key="11">
    <source>
        <dbReference type="EMBL" id="MEG3184982.1"/>
    </source>
</evidence>
<dbReference type="Pfam" id="PF22638">
    <property type="entry name" value="FlgK_D1"/>
    <property type="match status" value="1"/>
</dbReference>
<feature type="domain" description="Flagellar basal body rod protein N-terminal" evidence="7">
    <location>
        <begin position="5"/>
        <end position="34"/>
    </location>
</feature>
<keyword evidence="6" id="KW-0975">Bacterial flagellum</keyword>
<feature type="domain" description="Flagellar hook-associated protein 1 D2-like" evidence="9">
    <location>
        <begin position="333"/>
        <end position="411"/>
    </location>
</feature>
<evidence type="ECO:0000256" key="1">
    <source>
        <dbReference type="ARBA" id="ARBA00004365"/>
    </source>
</evidence>
<sequence>MSGLLSTGSSALLAFQHALSTVGNNVANAATPGYSRQRVELESRLGQTLGAGHVGAGVNVARLQRLADGLVFARQVDSSGELGRLQQLSSLSTRVDGLMSDAATGLGAPWSAFFAAAEGVVSEPTSTTARSQLLAAGEQLAGRWRSLDAQMATMEGEVDNRIQGQVNAANQLASEIAALNKNIVAAGGNATPELLDQRALRIDKLAALVGAETVEQDDGAINVFTTGGQAMVLGQRAMALTTSPDPFRPDRLQLALDTPAGPARLPASAVSGEVGGLLEFRDRVLDPMRAELGRIAVAFAETFNATQRAGVDYNGAVGSDMFALPPPRIDAHAGNAGSATLTTSIGDVGALKGHDLVLSFSAGSWSATRASSGEPVALSGTGSAADPLRIDGVELVVGGAPADGDRFSLRPTAGAASGLQVVLDDPLGIAAAGPLQAGADTGNLGDAVPGPARITDAAAFAGFTGATIEFIDSSQYTVNGAGPYPYTAGAPIGDTAGGWSLVLDGTPAAGDQFTLAPTPPRSADNGNARALADLDSQGVLNGGGVDLTAGLAQLTGRAGSEARHAELSLEAQDAIHQQVIAERESVSGVNLDEEAADLLRYQQAYQAAAQIIKTADDMFQTLIGVVR</sequence>